<dbReference type="PANTHER" id="PTHR10671">
    <property type="entry name" value="EPITHELIAL MEMBRANE PROTEIN-RELATED"/>
    <property type="match status" value="1"/>
</dbReference>
<evidence type="ECO:0000256" key="3">
    <source>
        <dbReference type="ARBA" id="ARBA00022692"/>
    </source>
</evidence>
<dbReference type="PROSITE" id="PS01221">
    <property type="entry name" value="PMP22_1"/>
    <property type="match status" value="1"/>
</dbReference>
<dbReference type="AlphaFoldDB" id="A0A8T1RZD7"/>
<sequence length="190" mass="20252">RPCLSVTISPLALPHLPRCSSDPGYPDPEIPPAMPLLRILSTVLVLLSLLLLLIALGSDYWVVGDSSVHIGLWKSCVNKLCAQFSSAPDYYDATRAFLFLAMIAGFLSSFALIASFFRSHLGPVSLTLVSAVGSFSAGLCAMIALAVYTGEVNKIANITFGWSFGLGWASFPLFLITGAVMMFAQKSPSS</sequence>
<keyword evidence="5 6" id="KW-0472">Membrane</keyword>
<feature type="transmembrane region" description="Helical" evidence="6">
    <location>
        <begin position="160"/>
        <end position="184"/>
    </location>
</feature>
<accession>A0A8T1RZD7</accession>
<dbReference type="Pfam" id="PF00822">
    <property type="entry name" value="PMP22_Claudin"/>
    <property type="match status" value="1"/>
</dbReference>
<comment type="caution">
    <text evidence="7">The sequence shown here is derived from an EMBL/GenBank/DDBJ whole genome shotgun (WGS) entry which is preliminary data.</text>
</comment>
<dbReference type="InterPro" id="IPR004031">
    <property type="entry name" value="PMP22/EMP/MP20/Claudin"/>
</dbReference>
<evidence type="ECO:0000256" key="1">
    <source>
        <dbReference type="ARBA" id="ARBA00004141"/>
    </source>
</evidence>
<comment type="subcellular location">
    <subcellularLocation>
        <location evidence="1">Membrane</location>
        <topology evidence="1">Multi-pass membrane protein</topology>
    </subcellularLocation>
</comment>
<protein>
    <submittedName>
        <fullName evidence="7">Natural killer cell group 7 sequence</fullName>
    </submittedName>
</protein>
<dbReference type="Gene3D" id="1.20.140.150">
    <property type="match status" value="1"/>
</dbReference>
<feature type="transmembrane region" description="Helical" evidence="6">
    <location>
        <begin position="96"/>
        <end position="117"/>
    </location>
</feature>
<dbReference type="Proteomes" id="UP000765507">
    <property type="component" value="Unassembled WGS sequence"/>
</dbReference>
<dbReference type="PANTHER" id="PTHR10671:SF34">
    <property type="entry name" value="PROTEIN NKG7"/>
    <property type="match status" value="1"/>
</dbReference>
<dbReference type="InterPro" id="IPR004032">
    <property type="entry name" value="PMP22_EMP_MP20"/>
</dbReference>
<evidence type="ECO:0000256" key="2">
    <source>
        <dbReference type="ARBA" id="ARBA00006864"/>
    </source>
</evidence>
<reference evidence="7 8" key="1">
    <citation type="journal article" date="2020" name="G3 (Bethesda)">
        <title>Draft Genome of the Common Snapping Turtle, Chelydra serpentina, a Model for Phenotypic Plasticity in Reptiles.</title>
        <authorList>
            <person name="Das D."/>
            <person name="Singh S.K."/>
            <person name="Bierstedt J."/>
            <person name="Erickson A."/>
            <person name="Galli G.L.J."/>
            <person name="Crossley D.A. 2nd"/>
            <person name="Rhen T."/>
        </authorList>
    </citation>
    <scope>NUCLEOTIDE SEQUENCE [LARGE SCALE GENOMIC DNA]</scope>
    <source>
        <strain evidence="7">KW</strain>
    </source>
</reference>
<dbReference type="OrthoDB" id="9427654at2759"/>
<dbReference type="GO" id="GO:0005886">
    <property type="term" value="C:plasma membrane"/>
    <property type="evidence" value="ECO:0007669"/>
    <property type="project" value="TreeGrafter"/>
</dbReference>
<feature type="transmembrane region" description="Helical" evidence="6">
    <location>
        <begin position="124"/>
        <end position="148"/>
    </location>
</feature>
<keyword evidence="8" id="KW-1185">Reference proteome</keyword>
<gene>
    <name evidence="7" type="ORF">G0U57_006004</name>
</gene>
<dbReference type="EMBL" id="JAHGAV010001833">
    <property type="protein sequence ID" value="KAG6921653.1"/>
    <property type="molecule type" value="Genomic_DNA"/>
</dbReference>
<comment type="similarity">
    <text evidence="2">Belongs to the PMP-22/EMP/MP20 family.</text>
</comment>
<feature type="transmembrane region" description="Helical" evidence="6">
    <location>
        <begin position="36"/>
        <end position="56"/>
    </location>
</feature>
<name>A0A8T1RZD7_CHESE</name>
<keyword evidence="4 6" id="KW-1133">Transmembrane helix</keyword>
<organism evidence="7 8">
    <name type="scientific">Chelydra serpentina</name>
    <name type="common">Snapping turtle</name>
    <name type="synonym">Testudo serpentina</name>
    <dbReference type="NCBI Taxonomy" id="8475"/>
    <lineage>
        <taxon>Eukaryota</taxon>
        <taxon>Metazoa</taxon>
        <taxon>Chordata</taxon>
        <taxon>Craniata</taxon>
        <taxon>Vertebrata</taxon>
        <taxon>Euteleostomi</taxon>
        <taxon>Archelosauria</taxon>
        <taxon>Testudinata</taxon>
        <taxon>Testudines</taxon>
        <taxon>Cryptodira</taxon>
        <taxon>Durocryptodira</taxon>
        <taxon>Americhelydia</taxon>
        <taxon>Chelydroidea</taxon>
        <taxon>Chelydridae</taxon>
        <taxon>Chelydra</taxon>
    </lineage>
</organism>
<evidence type="ECO:0000313" key="8">
    <source>
        <dbReference type="Proteomes" id="UP000765507"/>
    </source>
</evidence>
<evidence type="ECO:0000313" key="7">
    <source>
        <dbReference type="EMBL" id="KAG6921653.1"/>
    </source>
</evidence>
<evidence type="ECO:0000256" key="6">
    <source>
        <dbReference type="SAM" id="Phobius"/>
    </source>
</evidence>
<evidence type="ECO:0000256" key="4">
    <source>
        <dbReference type="ARBA" id="ARBA00022989"/>
    </source>
</evidence>
<proteinExistence type="inferred from homology"/>
<dbReference type="InterPro" id="IPR050579">
    <property type="entry name" value="PMP-22/EMP/MP20-like"/>
</dbReference>
<feature type="non-terminal residue" evidence="7">
    <location>
        <position position="1"/>
    </location>
</feature>
<keyword evidence="3 6" id="KW-0812">Transmembrane</keyword>
<evidence type="ECO:0000256" key="5">
    <source>
        <dbReference type="ARBA" id="ARBA00023136"/>
    </source>
</evidence>